<evidence type="ECO:0000313" key="3">
    <source>
        <dbReference type="Proteomes" id="UP000269001"/>
    </source>
</evidence>
<feature type="transmembrane region" description="Helical" evidence="1">
    <location>
        <begin position="67"/>
        <end position="83"/>
    </location>
</feature>
<reference evidence="2 3" key="1">
    <citation type="submission" date="2018-09" db="EMBL/GenBank/DDBJ databases">
        <title>The draft genome of Acinetobacter spp. strains.</title>
        <authorList>
            <person name="Qin J."/>
            <person name="Feng Y."/>
            <person name="Zong Z."/>
        </authorList>
    </citation>
    <scope>NUCLEOTIDE SEQUENCE [LARGE SCALE GENOMIC DNA]</scope>
    <source>
        <strain evidence="2 3">WCHAc060096</strain>
    </source>
</reference>
<feature type="transmembrane region" description="Helical" evidence="1">
    <location>
        <begin position="37"/>
        <end position="55"/>
    </location>
</feature>
<proteinExistence type="predicted"/>
<keyword evidence="1" id="KW-0812">Transmembrane</keyword>
<dbReference type="RefSeq" id="WP_120369587.1">
    <property type="nucleotide sequence ID" value="NZ_RAXU01000005.1"/>
</dbReference>
<dbReference type="Proteomes" id="UP000269001">
    <property type="component" value="Unassembled WGS sequence"/>
</dbReference>
<accession>A0A3A8EXS4</accession>
<feature type="transmembrane region" description="Helical" evidence="1">
    <location>
        <begin position="89"/>
        <end position="109"/>
    </location>
</feature>
<evidence type="ECO:0000256" key="1">
    <source>
        <dbReference type="SAM" id="Phobius"/>
    </source>
</evidence>
<dbReference type="AlphaFoldDB" id="A0A3A8EXS4"/>
<organism evidence="2 3">
    <name type="scientific">Acinetobacter guerrae</name>
    <dbReference type="NCBI Taxonomy" id="1843371"/>
    <lineage>
        <taxon>Bacteria</taxon>
        <taxon>Pseudomonadati</taxon>
        <taxon>Pseudomonadota</taxon>
        <taxon>Gammaproteobacteria</taxon>
        <taxon>Moraxellales</taxon>
        <taxon>Moraxellaceae</taxon>
        <taxon>Acinetobacter</taxon>
    </lineage>
</organism>
<sequence length="110" mass="12625">MTWLIICALAAIVFFNRYVFLSPNVNIRLPAFVERMLKYSAPCLLTAICLPIVFFDGDQIRFLPTNAYLYAAILCVILAYFHVKIIYNVVISLLFFYCLNFALNSLWALG</sequence>
<keyword evidence="3" id="KW-1185">Reference proteome</keyword>
<name>A0A3A8EXS4_9GAMM</name>
<dbReference type="InterPro" id="IPR008407">
    <property type="entry name" value="Brnchd-chn_aa_trnsp_AzlD"/>
</dbReference>
<protein>
    <submittedName>
        <fullName evidence="2">AzlD domain-containing protein</fullName>
    </submittedName>
</protein>
<comment type="caution">
    <text evidence="2">The sequence shown here is derived from an EMBL/GenBank/DDBJ whole genome shotgun (WGS) entry which is preliminary data.</text>
</comment>
<evidence type="ECO:0000313" key="2">
    <source>
        <dbReference type="EMBL" id="RKG34874.1"/>
    </source>
</evidence>
<keyword evidence="1" id="KW-1133">Transmembrane helix</keyword>
<dbReference type="Pfam" id="PF05437">
    <property type="entry name" value="AzlD"/>
    <property type="match status" value="1"/>
</dbReference>
<dbReference type="EMBL" id="RAXU01000005">
    <property type="protein sequence ID" value="RKG34874.1"/>
    <property type="molecule type" value="Genomic_DNA"/>
</dbReference>
<gene>
    <name evidence="2" type="ORF">D7V21_05855</name>
</gene>
<keyword evidence="1" id="KW-0472">Membrane</keyword>